<evidence type="ECO:0000256" key="2">
    <source>
        <dbReference type="ARBA" id="ARBA00023027"/>
    </source>
</evidence>
<evidence type="ECO:0000256" key="1">
    <source>
        <dbReference type="ARBA" id="ARBA00007637"/>
    </source>
</evidence>
<keyword evidence="2" id="KW-0520">NAD</keyword>
<protein>
    <submittedName>
        <fullName evidence="4">4,6-dehydratase</fullName>
    </submittedName>
</protein>
<dbReference type="SUPFAM" id="SSF51735">
    <property type="entry name" value="NAD(P)-binding Rossmann-fold domains"/>
    <property type="match status" value="1"/>
</dbReference>
<evidence type="ECO:0000313" key="5">
    <source>
        <dbReference type="Proteomes" id="UP001055439"/>
    </source>
</evidence>
<accession>A0A9E7JLV3</accession>
<organism evidence="4 5">
    <name type="scientific">Musa troglodytarum</name>
    <name type="common">fe'i banana</name>
    <dbReference type="NCBI Taxonomy" id="320322"/>
    <lineage>
        <taxon>Eukaryota</taxon>
        <taxon>Viridiplantae</taxon>
        <taxon>Streptophyta</taxon>
        <taxon>Embryophyta</taxon>
        <taxon>Tracheophyta</taxon>
        <taxon>Spermatophyta</taxon>
        <taxon>Magnoliopsida</taxon>
        <taxon>Liliopsida</taxon>
        <taxon>Zingiberales</taxon>
        <taxon>Musaceae</taxon>
        <taxon>Musa</taxon>
    </lineage>
</organism>
<keyword evidence="5" id="KW-1185">Reference proteome</keyword>
<reference evidence="4" key="1">
    <citation type="submission" date="2022-05" db="EMBL/GenBank/DDBJ databases">
        <title>The Musa troglodytarum L. genome provides insights into the mechanism of non-climacteric behaviour and enrichment of carotenoids.</title>
        <authorList>
            <person name="Wang J."/>
        </authorList>
    </citation>
    <scope>NUCLEOTIDE SEQUENCE</scope>
    <source>
        <tissue evidence="4">Leaf</tissue>
    </source>
</reference>
<keyword evidence="3" id="KW-0413">Isomerase</keyword>
<dbReference type="EMBL" id="CP097504">
    <property type="protein sequence ID" value="URD85860.1"/>
    <property type="molecule type" value="Genomic_DNA"/>
</dbReference>
<dbReference type="AlphaFoldDB" id="A0A9E7JLV3"/>
<dbReference type="Proteomes" id="UP001055439">
    <property type="component" value="Chromosome 2"/>
</dbReference>
<dbReference type="GO" id="GO:0016853">
    <property type="term" value="F:isomerase activity"/>
    <property type="evidence" value="ECO:0007669"/>
    <property type="project" value="UniProtKB-KW"/>
</dbReference>
<dbReference type="InterPro" id="IPR036291">
    <property type="entry name" value="NAD(P)-bd_dom_sf"/>
</dbReference>
<comment type="similarity">
    <text evidence="1">Belongs to the NAD(P)-dependent epimerase/dehydratase family.</text>
</comment>
<dbReference type="PANTHER" id="PTHR43574">
    <property type="entry name" value="EPIMERASE-RELATED"/>
    <property type="match status" value="1"/>
</dbReference>
<evidence type="ECO:0000256" key="3">
    <source>
        <dbReference type="ARBA" id="ARBA00023235"/>
    </source>
</evidence>
<dbReference type="Gene3D" id="3.40.50.720">
    <property type="entry name" value="NAD(P)-binding Rossmann-like Domain"/>
    <property type="match status" value="2"/>
</dbReference>
<name>A0A9E7JLV3_9LILI</name>
<dbReference type="OrthoDB" id="5824at2759"/>
<evidence type="ECO:0000313" key="4">
    <source>
        <dbReference type="EMBL" id="URD85860.1"/>
    </source>
</evidence>
<gene>
    <name evidence="4" type="ORF">MUK42_27425</name>
</gene>
<sequence length="387" mass="42602">MWSINVLPFGTVCLTFCELSNTTHCFRSSRPARNLDADSLILQRMKHRLFAIRGIRCPRGGATEHCGDEEPLDIRHRGSVSGTGMEAAIFGSSCRLSRAGTVAVRSPPERSHRLFYAPMAVAVARSESGGGGSRLFVFGTGFVGRYVSDRFISQGWHVSGTCTSAPMKTELEKIGMEAFVFDAVSDQLRSLHTLQRATHLLVSIPPIVGIGDPLLCLHGELQATIGDGNLQWLGYLSSTSVYGDCGGAWVDEDYPPNPKTESTKSRLAAEKGWLDLGHELGVAVNMFRLGGIYGPGRRRIYNVVDDDPAPRQEVFAFAQSLLEERWTGIVCKLDNNDMKPHKSRAGCEKRVSNARLKKELGVSLMYPTYRLGLRNILESWDSVPKEP</sequence>
<proteinExistence type="inferred from homology"/>